<reference evidence="1 2" key="1">
    <citation type="journal article" date="2016" name="Int. J. Syst. Evol. Microbiol.">
        <title>Descriptions of Anaerotaenia torta gen. nov., sp. nov. and Anaerocolumna cellulosilytica gen. nov., sp. nov. isolated from a methanogenic reactor of cattle waste.</title>
        <authorList>
            <person name="Uek A."/>
            <person name="Ohtaki Y."/>
            <person name="Kaku N."/>
            <person name="Ueki K."/>
        </authorList>
    </citation>
    <scope>NUCLEOTIDE SEQUENCE [LARGE SCALE GENOMIC DNA]</scope>
    <source>
        <strain evidence="1 2">SN021</strain>
    </source>
</reference>
<proteinExistence type="predicted"/>
<keyword evidence="2" id="KW-1185">Reference proteome</keyword>
<protein>
    <submittedName>
        <fullName evidence="1">Uncharacterized protein</fullName>
    </submittedName>
</protein>
<evidence type="ECO:0000313" key="1">
    <source>
        <dbReference type="EMBL" id="BCJ92888.1"/>
    </source>
</evidence>
<dbReference type="Proteomes" id="UP000515561">
    <property type="component" value="Chromosome"/>
</dbReference>
<accession>A0A6S6R1L6</accession>
<evidence type="ECO:0000313" key="2">
    <source>
        <dbReference type="Proteomes" id="UP000515561"/>
    </source>
</evidence>
<gene>
    <name evidence="1" type="ORF">acsn021_04570</name>
</gene>
<sequence length="57" mass="7150">MWFNYGLVDEFMSEWLIRKQELANKEITENEYLEWKLNWPDTRDDCGKFVSHKKWHN</sequence>
<dbReference type="EMBL" id="AP023367">
    <property type="protein sequence ID" value="BCJ92888.1"/>
    <property type="molecule type" value="Genomic_DNA"/>
</dbReference>
<organism evidence="1 2">
    <name type="scientific">Anaerocolumna cellulosilytica</name>
    <dbReference type="NCBI Taxonomy" id="433286"/>
    <lineage>
        <taxon>Bacteria</taxon>
        <taxon>Bacillati</taxon>
        <taxon>Bacillota</taxon>
        <taxon>Clostridia</taxon>
        <taxon>Lachnospirales</taxon>
        <taxon>Lachnospiraceae</taxon>
        <taxon>Anaerocolumna</taxon>
    </lineage>
</organism>
<name>A0A6S6R1L6_9FIRM</name>
<dbReference type="AlphaFoldDB" id="A0A6S6R1L6"/>
<dbReference type="KEGG" id="acel:acsn021_04570"/>